<dbReference type="InterPro" id="IPR036388">
    <property type="entry name" value="WH-like_DNA-bd_sf"/>
</dbReference>
<name>A0A2W7MEU6_9BACI</name>
<evidence type="ECO:0000256" key="1">
    <source>
        <dbReference type="ARBA" id="ARBA00023015"/>
    </source>
</evidence>
<dbReference type="OrthoDB" id="9782299at2"/>
<dbReference type="PROSITE" id="PS50949">
    <property type="entry name" value="HTH_GNTR"/>
    <property type="match status" value="1"/>
</dbReference>
<dbReference type="SUPFAM" id="SSF48008">
    <property type="entry name" value="GntR ligand-binding domain-like"/>
    <property type="match status" value="1"/>
</dbReference>
<dbReference type="InterPro" id="IPR011711">
    <property type="entry name" value="GntR_C"/>
</dbReference>
<dbReference type="EMBL" id="QKZI01000006">
    <property type="protein sequence ID" value="PZX03662.1"/>
    <property type="molecule type" value="Genomic_DNA"/>
</dbReference>
<dbReference type="Proteomes" id="UP000248646">
    <property type="component" value="Unassembled WGS sequence"/>
</dbReference>
<dbReference type="Pfam" id="PF00392">
    <property type="entry name" value="GntR"/>
    <property type="match status" value="1"/>
</dbReference>
<dbReference type="InterPro" id="IPR000524">
    <property type="entry name" value="Tscrpt_reg_HTH_GntR"/>
</dbReference>
<dbReference type="GO" id="GO:0003677">
    <property type="term" value="F:DNA binding"/>
    <property type="evidence" value="ECO:0007669"/>
    <property type="project" value="UniProtKB-KW"/>
</dbReference>
<keyword evidence="1" id="KW-0805">Transcription regulation</keyword>
<protein>
    <submittedName>
        <fullName evidence="5">GntR family transcriptional regulator</fullName>
    </submittedName>
</protein>
<evidence type="ECO:0000313" key="5">
    <source>
        <dbReference type="EMBL" id="PZX03662.1"/>
    </source>
</evidence>
<keyword evidence="6" id="KW-1185">Reference proteome</keyword>
<dbReference type="SMART" id="SM00895">
    <property type="entry name" value="FCD"/>
    <property type="match status" value="1"/>
</dbReference>
<evidence type="ECO:0000259" key="4">
    <source>
        <dbReference type="PROSITE" id="PS50949"/>
    </source>
</evidence>
<proteinExistence type="predicted"/>
<dbReference type="SMART" id="SM00345">
    <property type="entry name" value="HTH_GNTR"/>
    <property type="match status" value="1"/>
</dbReference>
<keyword evidence="3" id="KW-0804">Transcription</keyword>
<organism evidence="5 6">
    <name type="scientific">Psychrobacillus insolitus</name>
    <dbReference type="NCBI Taxonomy" id="1461"/>
    <lineage>
        <taxon>Bacteria</taxon>
        <taxon>Bacillati</taxon>
        <taxon>Bacillota</taxon>
        <taxon>Bacilli</taxon>
        <taxon>Bacillales</taxon>
        <taxon>Bacillaceae</taxon>
        <taxon>Psychrobacillus</taxon>
    </lineage>
</organism>
<dbReference type="SUPFAM" id="SSF46785">
    <property type="entry name" value="Winged helix' DNA-binding domain"/>
    <property type="match status" value="1"/>
</dbReference>
<keyword evidence="2" id="KW-0238">DNA-binding</keyword>
<dbReference type="GO" id="GO:0003700">
    <property type="term" value="F:DNA-binding transcription factor activity"/>
    <property type="evidence" value="ECO:0007669"/>
    <property type="project" value="InterPro"/>
</dbReference>
<feature type="domain" description="HTH gntR-type" evidence="4">
    <location>
        <begin position="2"/>
        <end position="70"/>
    </location>
</feature>
<reference evidence="5 6" key="1">
    <citation type="submission" date="2018-06" db="EMBL/GenBank/DDBJ databases">
        <title>Genomic Encyclopedia of Type Strains, Phase IV (KMG-IV): sequencing the most valuable type-strain genomes for metagenomic binning, comparative biology and taxonomic classification.</title>
        <authorList>
            <person name="Goeker M."/>
        </authorList>
    </citation>
    <scope>NUCLEOTIDE SEQUENCE [LARGE SCALE GENOMIC DNA]</scope>
    <source>
        <strain evidence="5 6">DSM 5</strain>
    </source>
</reference>
<dbReference type="Pfam" id="PF07729">
    <property type="entry name" value="FCD"/>
    <property type="match status" value="1"/>
</dbReference>
<dbReference type="CDD" id="cd07377">
    <property type="entry name" value="WHTH_GntR"/>
    <property type="match status" value="1"/>
</dbReference>
<dbReference type="PANTHER" id="PTHR43537">
    <property type="entry name" value="TRANSCRIPTIONAL REGULATOR, GNTR FAMILY"/>
    <property type="match status" value="1"/>
</dbReference>
<dbReference type="Gene3D" id="1.20.120.530">
    <property type="entry name" value="GntR ligand-binding domain-like"/>
    <property type="match status" value="1"/>
</dbReference>
<comment type="caution">
    <text evidence="5">The sequence shown here is derived from an EMBL/GenBank/DDBJ whole genome shotgun (WGS) entry which is preliminary data.</text>
</comment>
<dbReference type="InterPro" id="IPR008920">
    <property type="entry name" value="TF_FadR/GntR_C"/>
</dbReference>
<dbReference type="PRINTS" id="PR00035">
    <property type="entry name" value="HTHGNTR"/>
</dbReference>
<dbReference type="AlphaFoldDB" id="A0A2W7MEU6"/>
<evidence type="ECO:0000256" key="2">
    <source>
        <dbReference type="ARBA" id="ARBA00023125"/>
    </source>
</evidence>
<accession>A0A2W7MEU6</accession>
<dbReference type="Gene3D" id="1.10.10.10">
    <property type="entry name" value="Winged helix-like DNA-binding domain superfamily/Winged helix DNA-binding domain"/>
    <property type="match status" value="1"/>
</dbReference>
<evidence type="ECO:0000256" key="3">
    <source>
        <dbReference type="ARBA" id="ARBA00023163"/>
    </source>
</evidence>
<sequence length="241" mass="27556">MQSFSEQIVYEIGRKIAGGDIQPGETLPKVEDISEQYGVSRTVVREALKGLAARKMIRSNQRSGTVVLQKSNWQLWDLDVITWLSEVEVKDGEFLIQLTEIRLALEPLAASLATQRATEQDISNIKETFLTLEKTVGNEKEWAKADFYFHQSIYDASHNDLLISMLKLLRKGLIISREKTMSALSLFPEPQFEEPNLEVLQRHKALHDALVARDTDEAQVRAIEIMVRAKQLLEKMVEYQK</sequence>
<dbReference type="InterPro" id="IPR036390">
    <property type="entry name" value="WH_DNA-bd_sf"/>
</dbReference>
<evidence type="ECO:0000313" key="6">
    <source>
        <dbReference type="Proteomes" id="UP000248646"/>
    </source>
</evidence>
<dbReference type="PANTHER" id="PTHR43537:SF44">
    <property type="entry name" value="GNTR FAMILY REGULATORY PROTEIN"/>
    <property type="match status" value="1"/>
</dbReference>
<dbReference type="RefSeq" id="WP_111440123.1">
    <property type="nucleotide sequence ID" value="NZ_QKZI01000006.1"/>
</dbReference>
<gene>
    <name evidence="5" type="ORF">C7437_10687</name>
</gene>